<keyword evidence="3" id="KW-0238">DNA-binding</keyword>
<evidence type="ECO:0000256" key="3">
    <source>
        <dbReference type="ARBA" id="ARBA00023125"/>
    </source>
</evidence>
<dbReference type="InterPro" id="IPR002104">
    <property type="entry name" value="Integrase_catalytic"/>
</dbReference>
<dbReference type="InterPro" id="IPR013762">
    <property type="entry name" value="Integrase-like_cat_sf"/>
</dbReference>
<organism evidence="6 7">
    <name type="scientific">Pseudomonas benzenivorans</name>
    <dbReference type="NCBI Taxonomy" id="556533"/>
    <lineage>
        <taxon>Bacteria</taxon>
        <taxon>Pseudomonadati</taxon>
        <taxon>Pseudomonadota</taxon>
        <taxon>Gammaproteobacteria</taxon>
        <taxon>Pseudomonadales</taxon>
        <taxon>Pseudomonadaceae</taxon>
        <taxon>Pseudomonas</taxon>
    </lineage>
</organism>
<dbReference type="Gene3D" id="1.10.443.10">
    <property type="entry name" value="Intergrase catalytic core"/>
    <property type="match status" value="1"/>
</dbReference>
<dbReference type="InterPro" id="IPR011010">
    <property type="entry name" value="DNA_brk_join_enz"/>
</dbReference>
<dbReference type="EMBL" id="CP137892">
    <property type="protein sequence ID" value="WPC06939.1"/>
    <property type="molecule type" value="Genomic_DNA"/>
</dbReference>
<proteinExistence type="inferred from homology"/>
<dbReference type="SUPFAM" id="SSF56349">
    <property type="entry name" value="DNA breaking-rejoining enzymes"/>
    <property type="match status" value="1"/>
</dbReference>
<keyword evidence="2" id="KW-0229">DNA integration</keyword>
<evidence type="ECO:0000259" key="5">
    <source>
        <dbReference type="PROSITE" id="PS51898"/>
    </source>
</evidence>
<evidence type="ECO:0000256" key="2">
    <source>
        <dbReference type="ARBA" id="ARBA00022908"/>
    </source>
</evidence>
<sequence>MSTVPSYLLLSRHSVYYFRIVVPDAIRPLFAQREIRRSLQTCCRREALIRGRELLLQVQYLFTEAFQGMRPSLERLRGAWEAGGKRVASWASWLRQQQLVSVQRASVRAEPQRKAARPSSRRKGRPAVALVPDQPDLGPRFSEVVEEHLRHQLSEGVALKTIDDKRAVANLLIRVIGDQPIKLITRKEARQFRETAIKLPPRLNQLSSKSIEQAIEEATSTISPTTFNNYAKNLTTFFSYAIREGYCERNPFDGLRIKQRRKVSEERSAFSDDDLRRLFSKATYAPADTSKPHQYWLPLLGLYTGARLNELCQLYVDDVVVINGVDCLHIREGRPDQKLKTASSERLVPLHSRLKALGFLDYVQRQRAAGQARVFSELTCHKMHGYAAGPSKWFARVREALGFRGEASKKDFHSFRHTLADHLKQKGVPEALVGGLLGHQAGGITFGRYGKDGFYPVNTDTFE</sequence>
<evidence type="ECO:0000313" key="6">
    <source>
        <dbReference type="EMBL" id="WPC06939.1"/>
    </source>
</evidence>
<keyword evidence="7" id="KW-1185">Reference proteome</keyword>
<reference evidence="6 7" key="1">
    <citation type="submission" date="2023-11" db="EMBL/GenBank/DDBJ databases">
        <title>Complete genome of Pseudomonas benzenivorans BA3361.</title>
        <authorList>
            <person name="Shin S.Y."/>
            <person name="Song J."/>
            <person name="Kang H."/>
        </authorList>
    </citation>
    <scope>NUCLEOTIDE SEQUENCE [LARGE SCALE GENOMIC DNA]</scope>
    <source>
        <strain evidence="6 7">HNIBRBA3361</strain>
    </source>
</reference>
<gene>
    <name evidence="6" type="ORF">SBP02_09375</name>
</gene>
<evidence type="ECO:0000313" key="7">
    <source>
        <dbReference type="Proteomes" id="UP001305928"/>
    </source>
</evidence>
<dbReference type="RefSeq" id="WP_318646115.1">
    <property type="nucleotide sequence ID" value="NZ_CP137892.1"/>
</dbReference>
<dbReference type="InterPro" id="IPR050090">
    <property type="entry name" value="Tyrosine_recombinase_XerCD"/>
</dbReference>
<dbReference type="PROSITE" id="PS51898">
    <property type="entry name" value="TYR_RECOMBINASE"/>
    <property type="match status" value="1"/>
</dbReference>
<comment type="similarity">
    <text evidence="1">Belongs to the 'phage' integrase family.</text>
</comment>
<evidence type="ECO:0000256" key="1">
    <source>
        <dbReference type="ARBA" id="ARBA00008857"/>
    </source>
</evidence>
<dbReference type="Pfam" id="PF20172">
    <property type="entry name" value="DUF6538"/>
    <property type="match status" value="1"/>
</dbReference>
<accession>A0ABZ0Q2M6</accession>
<dbReference type="PANTHER" id="PTHR30349:SF64">
    <property type="entry name" value="PROPHAGE INTEGRASE INTD-RELATED"/>
    <property type="match status" value="1"/>
</dbReference>
<keyword evidence="4" id="KW-0233">DNA recombination</keyword>
<dbReference type="InterPro" id="IPR046668">
    <property type="entry name" value="DUF6538"/>
</dbReference>
<dbReference type="Pfam" id="PF00589">
    <property type="entry name" value="Phage_integrase"/>
    <property type="match status" value="1"/>
</dbReference>
<dbReference type="Gene3D" id="1.10.150.130">
    <property type="match status" value="1"/>
</dbReference>
<name>A0ABZ0Q2M6_9PSED</name>
<dbReference type="CDD" id="cd01184">
    <property type="entry name" value="INT_C_like_1"/>
    <property type="match status" value="1"/>
</dbReference>
<evidence type="ECO:0000256" key="4">
    <source>
        <dbReference type="ARBA" id="ARBA00023172"/>
    </source>
</evidence>
<dbReference type="InterPro" id="IPR010998">
    <property type="entry name" value="Integrase_recombinase_N"/>
</dbReference>
<feature type="domain" description="Tyr recombinase" evidence="5">
    <location>
        <begin position="265"/>
        <end position="463"/>
    </location>
</feature>
<dbReference type="PANTHER" id="PTHR30349">
    <property type="entry name" value="PHAGE INTEGRASE-RELATED"/>
    <property type="match status" value="1"/>
</dbReference>
<dbReference type="Proteomes" id="UP001305928">
    <property type="component" value="Chromosome"/>
</dbReference>
<protein>
    <submittedName>
        <fullName evidence="6">Site-specific integrase</fullName>
    </submittedName>
</protein>